<accession>A0ABQ5HAY1</accession>
<dbReference type="Proteomes" id="UP001151760">
    <property type="component" value="Unassembled WGS sequence"/>
</dbReference>
<proteinExistence type="predicted"/>
<dbReference type="Pfam" id="PF22936">
    <property type="entry name" value="Pol_BBD"/>
    <property type="match status" value="1"/>
</dbReference>
<evidence type="ECO:0000313" key="4">
    <source>
        <dbReference type="Proteomes" id="UP001151760"/>
    </source>
</evidence>
<reference evidence="3" key="1">
    <citation type="journal article" date="2022" name="Int. J. Mol. Sci.">
        <title>Draft Genome of Tanacetum Coccineum: Genomic Comparison of Closely Related Tanacetum-Family Plants.</title>
        <authorList>
            <person name="Yamashiro T."/>
            <person name="Shiraishi A."/>
            <person name="Nakayama K."/>
            <person name="Satake H."/>
        </authorList>
    </citation>
    <scope>NUCLEOTIDE SEQUENCE</scope>
</reference>
<sequence>MKKSRERKRVGEPIDSLKSKGFELSDNILSESENQSDNECQMVAKEIALLSYDVNDLFVFDDIIQIYLWIIDSGCSKHMAGNHALLTNFVEKFLGTVRFGNNDFVVIAGYEDVVIGSMTIKKVYYFEDVIFSMIMMMLESSRKNEILECFLEPSLSNLNETEKASNPTVSQVSDTSKKDLEDLFHDFYYEYFDASKITKSPTTNVETSNEEISPSEEVFHESSESFQEESSSSSLNADV</sequence>
<comment type="caution">
    <text evidence="3">The sequence shown here is derived from an EMBL/GenBank/DDBJ whole genome shotgun (WGS) entry which is preliminary data.</text>
</comment>
<feature type="compositionally biased region" description="Low complexity" evidence="1">
    <location>
        <begin position="224"/>
        <end position="239"/>
    </location>
</feature>
<feature type="compositionally biased region" description="Polar residues" evidence="1">
    <location>
        <begin position="200"/>
        <end position="212"/>
    </location>
</feature>
<organism evidence="3 4">
    <name type="scientific">Tanacetum coccineum</name>
    <dbReference type="NCBI Taxonomy" id="301880"/>
    <lineage>
        <taxon>Eukaryota</taxon>
        <taxon>Viridiplantae</taxon>
        <taxon>Streptophyta</taxon>
        <taxon>Embryophyta</taxon>
        <taxon>Tracheophyta</taxon>
        <taxon>Spermatophyta</taxon>
        <taxon>Magnoliopsida</taxon>
        <taxon>eudicotyledons</taxon>
        <taxon>Gunneridae</taxon>
        <taxon>Pentapetalae</taxon>
        <taxon>asterids</taxon>
        <taxon>campanulids</taxon>
        <taxon>Asterales</taxon>
        <taxon>Asteraceae</taxon>
        <taxon>Asteroideae</taxon>
        <taxon>Anthemideae</taxon>
        <taxon>Anthemidinae</taxon>
        <taxon>Tanacetum</taxon>
    </lineage>
</organism>
<evidence type="ECO:0000313" key="3">
    <source>
        <dbReference type="EMBL" id="GJT84883.1"/>
    </source>
</evidence>
<dbReference type="EMBL" id="BQNB010019398">
    <property type="protein sequence ID" value="GJT84883.1"/>
    <property type="molecule type" value="Genomic_DNA"/>
</dbReference>
<evidence type="ECO:0000256" key="1">
    <source>
        <dbReference type="SAM" id="MobiDB-lite"/>
    </source>
</evidence>
<keyword evidence="4" id="KW-1185">Reference proteome</keyword>
<name>A0ABQ5HAY1_9ASTR</name>
<feature type="domain" description="Retrovirus-related Pol polyprotein from transposon TNT 1-94-like beta-barrel" evidence="2">
    <location>
        <begin position="69"/>
        <end position="129"/>
    </location>
</feature>
<evidence type="ECO:0000259" key="2">
    <source>
        <dbReference type="Pfam" id="PF22936"/>
    </source>
</evidence>
<reference evidence="3" key="2">
    <citation type="submission" date="2022-01" db="EMBL/GenBank/DDBJ databases">
        <authorList>
            <person name="Yamashiro T."/>
            <person name="Shiraishi A."/>
            <person name="Satake H."/>
            <person name="Nakayama K."/>
        </authorList>
    </citation>
    <scope>NUCLEOTIDE SEQUENCE</scope>
</reference>
<gene>
    <name evidence="3" type="ORF">Tco_1066600</name>
</gene>
<feature type="region of interest" description="Disordered" evidence="1">
    <location>
        <begin position="200"/>
        <end position="239"/>
    </location>
</feature>
<dbReference type="InterPro" id="IPR054722">
    <property type="entry name" value="PolX-like_BBD"/>
</dbReference>
<protein>
    <recommendedName>
        <fullName evidence="2">Retrovirus-related Pol polyprotein from transposon TNT 1-94-like beta-barrel domain-containing protein</fullName>
    </recommendedName>
</protein>